<dbReference type="Proteomes" id="UP000199636">
    <property type="component" value="Unassembled WGS sequence"/>
</dbReference>
<evidence type="ECO:0000256" key="3">
    <source>
        <dbReference type="ARBA" id="ARBA00023125"/>
    </source>
</evidence>
<keyword evidence="2" id="KW-0805">Transcription regulation</keyword>
<keyword evidence="3 6" id="KW-0238">DNA-binding</keyword>
<dbReference type="InterPro" id="IPR005119">
    <property type="entry name" value="LysR_subst-bd"/>
</dbReference>
<keyword evidence="4" id="KW-0804">Transcription</keyword>
<sequence length="303" mass="33818">MDQLTALRVFRNVVEQGGFAAAARKLGLSPAAISKNIGELEAHLATRLLNRTTRRMSLTEAGRQYYQQLARILDDLDDADRSLGPLRDHLSGTLRVSAPMTFSLECLTRHIPVFLERHPQLALDLQLDDRRVDIVKEGFDLAIRGSDQLQDSSLVARHLTTLEHVICASPAYFQRHGQPHRPEDLQQHQCLRFSLSGHANTWTFGKNGKDVTVPVKGRYQVSSSLAIRDALRAGLGLSLVPLAYVREDLERGVLQSALDDWTKVRIQVHALYPSARYLNPKVRAFIDFLLEILGEPLTCGSAG</sequence>
<gene>
    <name evidence="6" type="ORF">SAMN05216272_103415</name>
</gene>
<evidence type="ECO:0000259" key="5">
    <source>
        <dbReference type="PROSITE" id="PS50931"/>
    </source>
</evidence>
<feature type="domain" description="HTH lysR-type" evidence="5">
    <location>
        <begin position="1"/>
        <end position="59"/>
    </location>
</feature>
<accession>A0A1G8FRS5</accession>
<dbReference type="PROSITE" id="PS50931">
    <property type="entry name" value="HTH_LYSR"/>
    <property type="match status" value="1"/>
</dbReference>
<dbReference type="OrthoDB" id="8885940at2"/>
<dbReference type="InterPro" id="IPR036388">
    <property type="entry name" value="WH-like_DNA-bd_sf"/>
</dbReference>
<dbReference type="SUPFAM" id="SSF53850">
    <property type="entry name" value="Periplasmic binding protein-like II"/>
    <property type="match status" value="1"/>
</dbReference>
<evidence type="ECO:0000256" key="4">
    <source>
        <dbReference type="ARBA" id="ARBA00023163"/>
    </source>
</evidence>
<dbReference type="EMBL" id="FNDS01000003">
    <property type="protein sequence ID" value="SDH84824.1"/>
    <property type="molecule type" value="Genomic_DNA"/>
</dbReference>
<dbReference type="InterPro" id="IPR036390">
    <property type="entry name" value="WH_DNA-bd_sf"/>
</dbReference>
<evidence type="ECO:0000256" key="1">
    <source>
        <dbReference type="ARBA" id="ARBA00009437"/>
    </source>
</evidence>
<dbReference type="Pfam" id="PF00126">
    <property type="entry name" value="HTH_1"/>
    <property type="match status" value="1"/>
</dbReference>
<proteinExistence type="inferred from homology"/>
<keyword evidence="7" id="KW-1185">Reference proteome</keyword>
<dbReference type="Pfam" id="PF03466">
    <property type="entry name" value="LysR_substrate"/>
    <property type="match status" value="1"/>
</dbReference>
<dbReference type="STRING" id="428992.SAMN05216272_103415"/>
<evidence type="ECO:0000313" key="6">
    <source>
        <dbReference type="EMBL" id="SDH84824.1"/>
    </source>
</evidence>
<name>A0A1G8FRS5_9PSED</name>
<dbReference type="FunFam" id="1.10.10.10:FF:000001">
    <property type="entry name" value="LysR family transcriptional regulator"/>
    <property type="match status" value="1"/>
</dbReference>
<dbReference type="FunFam" id="3.40.190.290:FF:000001">
    <property type="entry name" value="Transcriptional regulator, LysR family"/>
    <property type="match status" value="1"/>
</dbReference>
<dbReference type="InterPro" id="IPR000847">
    <property type="entry name" value="LysR_HTH_N"/>
</dbReference>
<reference evidence="7" key="1">
    <citation type="submission" date="2016-10" db="EMBL/GenBank/DDBJ databases">
        <authorList>
            <person name="Varghese N."/>
            <person name="Submissions S."/>
        </authorList>
    </citation>
    <scope>NUCLEOTIDE SEQUENCE [LARGE SCALE GENOMIC DNA]</scope>
    <source>
        <strain evidence="7">CCM 7469</strain>
    </source>
</reference>
<dbReference type="Gene3D" id="1.10.10.10">
    <property type="entry name" value="Winged helix-like DNA-binding domain superfamily/Winged helix DNA-binding domain"/>
    <property type="match status" value="1"/>
</dbReference>
<dbReference type="RefSeq" id="WP_090262384.1">
    <property type="nucleotide sequence ID" value="NZ_FNDS01000003.1"/>
</dbReference>
<comment type="similarity">
    <text evidence="1">Belongs to the LysR transcriptional regulatory family.</text>
</comment>
<dbReference type="GO" id="GO:0003700">
    <property type="term" value="F:DNA-binding transcription factor activity"/>
    <property type="evidence" value="ECO:0007669"/>
    <property type="project" value="InterPro"/>
</dbReference>
<evidence type="ECO:0000313" key="7">
    <source>
        <dbReference type="Proteomes" id="UP000199636"/>
    </source>
</evidence>
<protein>
    <submittedName>
        <fullName evidence="6">DNA-binding transcriptional regulator, LysR family</fullName>
    </submittedName>
</protein>
<dbReference type="GO" id="GO:0006351">
    <property type="term" value="P:DNA-templated transcription"/>
    <property type="evidence" value="ECO:0007669"/>
    <property type="project" value="TreeGrafter"/>
</dbReference>
<dbReference type="SUPFAM" id="SSF46785">
    <property type="entry name" value="Winged helix' DNA-binding domain"/>
    <property type="match status" value="1"/>
</dbReference>
<dbReference type="GO" id="GO:0043565">
    <property type="term" value="F:sequence-specific DNA binding"/>
    <property type="evidence" value="ECO:0007669"/>
    <property type="project" value="TreeGrafter"/>
</dbReference>
<dbReference type="AlphaFoldDB" id="A0A1G8FRS5"/>
<dbReference type="Gene3D" id="3.40.190.290">
    <property type="match status" value="1"/>
</dbReference>
<dbReference type="InterPro" id="IPR058163">
    <property type="entry name" value="LysR-type_TF_proteobact-type"/>
</dbReference>
<organism evidence="6 7">
    <name type="scientific">Pseudomonas panipatensis</name>
    <dbReference type="NCBI Taxonomy" id="428992"/>
    <lineage>
        <taxon>Bacteria</taxon>
        <taxon>Pseudomonadati</taxon>
        <taxon>Pseudomonadota</taxon>
        <taxon>Gammaproteobacteria</taxon>
        <taxon>Pseudomonadales</taxon>
        <taxon>Pseudomonadaceae</taxon>
        <taxon>Pseudomonas</taxon>
    </lineage>
</organism>
<dbReference type="PANTHER" id="PTHR30537:SF5">
    <property type="entry name" value="HTH-TYPE TRANSCRIPTIONAL ACTIVATOR TTDR-RELATED"/>
    <property type="match status" value="1"/>
</dbReference>
<dbReference type="PANTHER" id="PTHR30537">
    <property type="entry name" value="HTH-TYPE TRANSCRIPTIONAL REGULATOR"/>
    <property type="match status" value="1"/>
</dbReference>
<evidence type="ECO:0000256" key="2">
    <source>
        <dbReference type="ARBA" id="ARBA00023015"/>
    </source>
</evidence>
<dbReference type="CDD" id="cd08422">
    <property type="entry name" value="PBP2_CrgA_like"/>
    <property type="match status" value="1"/>
</dbReference>